<name>A0A931H3H8_9BURK</name>
<dbReference type="NCBIfam" id="TIGR03569">
    <property type="entry name" value="NeuB_NnaB"/>
    <property type="match status" value="1"/>
</dbReference>
<dbReference type="CDD" id="cd11615">
    <property type="entry name" value="SAF_NeuB_like"/>
    <property type="match status" value="1"/>
</dbReference>
<evidence type="ECO:0000259" key="1">
    <source>
        <dbReference type="PROSITE" id="PS50844"/>
    </source>
</evidence>
<organism evidence="2 3">
    <name type="scientific">Caenimonas aquaedulcis</name>
    <dbReference type="NCBI Taxonomy" id="2793270"/>
    <lineage>
        <taxon>Bacteria</taxon>
        <taxon>Pseudomonadati</taxon>
        <taxon>Pseudomonadota</taxon>
        <taxon>Betaproteobacteria</taxon>
        <taxon>Burkholderiales</taxon>
        <taxon>Comamonadaceae</taxon>
        <taxon>Caenimonas</taxon>
    </lineage>
</organism>
<sequence length="353" mass="37532">MRGTSARERHVAEHVFVIAEAGVNHNGDLAMALRLCDAAKATGSDAVKFQTFRAQDLVVPGAPTAQYQARETGQQDQFAMLQQLELSVEQHRAIKAHCEKIGIEFFSTPFSVDAVDMLVTLGVRRIKLSSGELTHRALVERAAAAQLPLLVSTGMGTMEEIREALGWIAGARGSLRDVTVLHCTSAYPAPDNALNLRAMQSMARDLDVAVGYSDHSLGIEATLAAVALGASVIEKHLTLDRTLPGPDHSASLEQAEFTTMVAGIRRVSAMLGDGVKAPTPEERDTARVARRSVAAAVDIAAGTVITDAMLMCRRPATGIAPADLQKVVGTKARTPIAAGTVLTWEQLQGGRPT</sequence>
<evidence type="ECO:0000313" key="2">
    <source>
        <dbReference type="EMBL" id="MBG9387862.1"/>
    </source>
</evidence>
<dbReference type="AlphaFoldDB" id="A0A931H3H8"/>
<dbReference type="InterPro" id="IPR013132">
    <property type="entry name" value="PseI/NeuA/B-like_N"/>
</dbReference>
<comment type="caution">
    <text evidence="2">The sequence shown here is derived from an EMBL/GenBank/DDBJ whole genome shotgun (WGS) entry which is preliminary data.</text>
</comment>
<dbReference type="InterPro" id="IPR051690">
    <property type="entry name" value="PseI-like"/>
</dbReference>
<dbReference type="InterPro" id="IPR013974">
    <property type="entry name" value="SAF"/>
</dbReference>
<keyword evidence="3" id="KW-1185">Reference proteome</keyword>
<dbReference type="InterPro" id="IPR036732">
    <property type="entry name" value="AFP_Neu5c_C_sf"/>
</dbReference>
<protein>
    <submittedName>
        <fullName evidence="2">N-acetylneuraminate synthase</fullName>
        <ecNumber evidence="2">2.5.1.56</ecNumber>
    </submittedName>
</protein>
<dbReference type="PROSITE" id="PS50844">
    <property type="entry name" value="AFP_LIKE"/>
    <property type="match status" value="1"/>
</dbReference>
<dbReference type="InterPro" id="IPR013785">
    <property type="entry name" value="Aldolase_TIM"/>
</dbReference>
<dbReference type="PANTHER" id="PTHR42966">
    <property type="entry name" value="N-ACETYLNEURAMINATE SYNTHASE"/>
    <property type="match status" value="1"/>
</dbReference>
<dbReference type="GO" id="GO:0050462">
    <property type="term" value="F:N-acetylneuraminate synthase activity"/>
    <property type="evidence" value="ECO:0007669"/>
    <property type="project" value="UniProtKB-EC"/>
</dbReference>
<dbReference type="SUPFAM" id="SSF51269">
    <property type="entry name" value="AFP III-like domain"/>
    <property type="match status" value="1"/>
</dbReference>
<dbReference type="InterPro" id="IPR057736">
    <property type="entry name" value="SAF_PseI/NeuA/NeuB"/>
</dbReference>
<accession>A0A931H3H8</accession>
<keyword evidence="2" id="KW-0808">Transferase</keyword>
<gene>
    <name evidence="2" type="primary">neuB</name>
    <name evidence="2" type="ORF">I5803_07515</name>
</gene>
<dbReference type="Gene3D" id="3.20.20.70">
    <property type="entry name" value="Aldolase class I"/>
    <property type="match status" value="1"/>
</dbReference>
<dbReference type="InterPro" id="IPR020007">
    <property type="entry name" value="NeuB/NeuA"/>
</dbReference>
<dbReference type="SMART" id="SM00858">
    <property type="entry name" value="SAF"/>
    <property type="match status" value="1"/>
</dbReference>
<dbReference type="GO" id="GO:0016051">
    <property type="term" value="P:carbohydrate biosynthetic process"/>
    <property type="evidence" value="ECO:0007669"/>
    <property type="project" value="InterPro"/>
</dbReference>
<feature type="domain" description="AFP-like" evidence="1">
    <location>
        <begin position="292"/>
        <end position="350"/>
    </location>
</feature>
<dbReference type="Gene3D" id="3.90.1210.10">
    <property type="entry name" value="Antifreeze-like/N-acetylneuraminic acid synthase C-terminal domain"/>
    <property type="match status" value="1"/>
</dbReference>
<evidence type="ECO:0000313" key="3">
    <source>
        <dbReference type="Proteomes" id="UP000651050"/>
    </source>
</evidence>
<dbReference type="PANTHER" id="PTHR42966:SF1">
    <property type="entry name" value="SIALIC ACID SYNTHASE"/>
    <property type="match status" value="1"/>
</dbReference>
<dbReference type="Proteomes" id="UP000651050">
    <property type="component" value="Unassembled WGS sequence"/>
</dbReference>
<proteinExistence type="predicted"/>
<dbReference type="EC" id="2.5.1.56" evidence="2"/>
<dbReference type="EMBL" id="JADWYS010000001">
    <property type="protein sequence ID" value="MBG9387862.1"/>
    <property type="molecule type" value="Genomic_DNA"/>
</dbReference>
<dbReference type="Pfam" id="PF08666">
    <property type="entry name" value="SAF"/>
    <property type="match status" value="1"/>
</dbReference>
<dbReference type="InterPro" id="IPR006190">
    <property type="entry name" value="SAF_AFP_Neu5Ac"/>
</dbReference>
<dbReference type="Pfam" id="PF03102">
    <property type="entry name" value="NeuB"/>
    <property type="match status" value="1"/>
</dbReference>
<reference evidence="2" key="1">
    <citation type="submission" date="2020-11" db="EMBL/GenBank/DDBJ databases">
        <title>Bacterial whole genome sequence for Caenimonas sp. DR4.4.</title>
        <authorList>
            <person name="Le V."/>
            <person name="Ko S.-R."/>
            <person name="Ahn C.-Y."/>
            <person name="Oh H.-M."/>
        </authorList>
    </citation>
    <scope>NUCLEOTIDE SEQUENCE</scope>
    <source>
        <strain evidence="2">DR4.4</strain>
    </source>
</reference>
<dbReference type="GO" id="GO:0047444">
    <property type="term" value="F:N-acylneuraminate-9-phosphate synthase activity"/>
    <property type="evidence" value="ECO:0007669"/>
    <property type="project" value="TreeGrafter"/>
</dbReference>
<dbReference type="SUPFAM" id="SSF51569">
    <property type="entry name" value="Aldolase"/>
    <property type="match status" value="1"/>
</dbReference>